<keyword evidence="4" id="KW-0378">Hydrolase</keyword>
<evidence type="ECO:0000256" key="6">
    <source>
        <dbReference type="ARBA" id="ARBA00047761"/>
    </source>
</evidence>
<evidence type="ECO:0000313" key="14">
    <source>
        <dbReference type="Proteomes" id="UP000050525"/>
    </source>
</evidence>
<dbReference type="GO" id="GO:0004722">
    <property type="term" value="F:protein serine/threonine phosphatase activity"/>
    <property type="evidence" value="ECO:0007669"/>
    <property type="project" value="UniProtKB-EC"/>
</dbReference>
<dbReference type="PANTHER" id="PTHR10159">
    <property type="entry name" value="DUAL SPECIFICITY PROTEIN PHOSPHATASE"/>
    <property type="match status" value="1"/>
</dbReference>
<feature type="domain" description="Tyrosine-protein phosphatase" evidence="10">
    <location>
        <begin position="247"/>
        <end position="390"/>
    </location>
</feature>
<dbReference type="EMBL" id="AKHW03006583">
    <property type="protein sequence ID" value="KYO19654.1"/>
    <property type="molecule type" value="Genomic_DNA"/>
</dbReference>
<dbReference type="InterPro" id="IPR001763">
    <property type="entry name" value="Rhodanese-like_dom"/>
</dbReference>
<comment type="catalytic activity">
    <reaction evidence="8">
        <text>O-phospho-L-tyrosyl-[protein] + H2O = L-tyrosyl-[protein] + phosphate</text>
        <dbReference type="Rhea" id="RHEA:10684"/>
        <dbReference type="Rhea" id="RHEA-COMP:10136"/>
        <dbReference type="Rhea" id="RHEA-COMP:20101"/>
        <dbReference type="ChEBI" id="CHEBI:15377"/>
        <dbReference type="ChEBI" id="CHEBI:43474"/>
        <dbReference type="ChEBI" id="CHEBI:46858"/>
        <dbReference type="ChEBI" id="CHEBI:61978"/>
        <dbReference type="EC" id="3.1.3.48"/>
    </reaction>
</comment>
<evidence type="ECO:0000256" key="1">
    <source>
        <dbReference type="ARBA" id="ARBA00004496"/>
    </source>
</evidence>
<name>A0A151M561_ALLMI</name>
<dbReference type="GO" id="GO:0005829">
    <property type="term" value="C:cytosol"/>
    <property type="evidence" value="ECO:0007669"/>
    <property type="project" value="TreeGrafter"/>
</dbReference>
<evidence type="ECO:0000256" key="2">
    <source>
        <dbReference type="ARBA" id="ARBA00008601"/>
    </source>
</evidence>
<dbReference type="PANTHER" id="PTHR10159:SF388">
    <property type="entry name" value="DUAL SPECIFICITY PROTEIN PHOSPHATASE 9"/>
    <property type="match status" value="1"/>
</dbReference>
<dbReference type="SUPFAM" id="SSF52821">
    <property type="entry name" value="Rhodanese/Cell cycle control phosphatase"/>
    <property type="match status" value="1"/>
</dbReference>
<comment type="catalytic activity">
    <reaction evidence="6">
        <text>O-phospho-L-seryl-[protein] + H2O = L-seryl-[protein] + phosphate</text>
        <dbReference type="Rhea" id="RHEA:20629"/>
        <dbReference type="Rhea" id="RHEA-COMP:9863"/>
        <dbReference type="Rhea" id="RHEA-COMP:11604"/>
        <dbReference type="ChEBI" id="CHEBI:15377"/>
        <dbReference type="ChEBI" id="CHEBI:29999"/>
        <dbReference type="ChEBI" id="CHEBI:43474"/>
        <dbReference type="ChEBI" id="CHEBI:83421"/>
        <dbReference type="EC" id="3.1.3.16"/>
    </reaction>
</comment>
<dbReference type="InterPro" id="IPR020422">
    <property type="entry name" value="TYR_PHOSPHATASE_DUAL_dom"/>
</dbReference>
<comment type="similarity">
    <text evidence="2">Belongs to the protein-tyrosine phosphatase family. Non-receptor class dual specificity subfamily.</text>
</comment>
<keyword evidence="14" id="KW-1185">Reference proteome</keyword>
<dbReference type="InterPro" id="IPR000340">
    <property type="entry name" value="Dual-sp_phosphatase_cat-dom"/>
</dbReference>
<dbReference type="InterPro" id="IPR000387">
    <property type="entry name" value="Tyr_Pase_dom"/>
</dbReference>
<evidence type="ECO:0000256" key="7">
    <source>
        <dbReference type="ARBA" id="ARBA00048336"/>
    </source>
</evidence>
<dbReference type="SMART" id="SM00195">
    <property type="entry name" value="DSPc"/>
    <property type="match status" value="1"/>
</dbReference>
<evidence type="ECO:0000259" key="11">
    <source>
        <dbReference type="PROSITE" id="PS50056"/>
    </source>
</evidence>
<dbReference type="PROSITE" id="PS50056">
    <property type="entry name" value="TYR_PHOSPHATASE_2"/>
    <property type="match status" value="1"/>
</dbReference>
<dbReference type="GO" id="GO:0043409">
    <property type="term" value="P:negative regulation of MAPK cascade"/>
    <property type="evidence" value="ECO:0007669"/>
    <property type="project" value="TreeGrafter"/>
</dbReference>
<feature type="compositionally biased region" description="Pro residues" evidence="9">
    <location>
        <begin position="398"/>
        <end position="411"/>
    </location>
</feature>
<dbReference type="CDD" id="cd14566">
    <property type="entry name" value="DSP_MKP_classII"/>
    <property type="match status" value="1"/>
</dbReference>
<dbReference type="GO" id="GO:0033550">
    <property type="term" value="F:MAP kinase tyrosine phosphatase activity"/>
    <property type="evidence" value="ECO:0007669"/>
    <property type="project" value="TreeGrafter"/>
</dbReference>
<evidence type="ECO:0000256" key="4">
    <source>
        <dbReference type="ARBA" id="ARBA00022801"/>
    </source>
</evidence>
<dbReference type="SUPFAM" id="SSF52799">
    <property type="entry name" value="(Phosphotyrosine protein) phosphatases II"/>
    <property type="match status" value="1"/>
</dbReference>
<dbReference type="STRING" id="8496.A0A151M561"/>
<dbReference type="Gene3D" id="3.40.250.10">
    <property type="entry name" value="Rhodanese-like domain"/>
    <property type="match status" value="1"/>
</dbReference>
<evidence type="ECO:0000256" key="5">
    <source>
        <dbReference type="ARBA" id="ARBA00022912"/>
    </source>
</evidence>
<feature type="region of interest" description="Disordered" evidence="9">
    <location>
        <begin position="390"/>
        <end position="429"/>
    </location>
</feature>
<dbReference type="PROSITE" id="PS50054">
    <property type="entry name" value="TYR_PHOSPHATASE_DUAL"/>
    <property type="match status" value="1"/>
</dbReference>
<dbReference type="InterPro" id="IPR029021">
    <property type="entry name" value="Prot-tyrosine_phosphatase-like"/>
</dbReference>
<comment type="subcellular location">
    <subcellularLocation>
        <location evidence="1">Cytoplasm</location>
    </subcellularLocation>
</comment>
<dbReference type="GO" id="GO:0008330">
    <property type="term" value="F:protein tyrosine/threonine phosphatase activity"/>
    <property type="evidence" value="ECO:0007669"/>
    <property type="project" value="TreeGrafter"/>
</dbReference>
<dbReference type="Proteomes" id="UP000050525">
    <property type="component" value="Unassembled WGS sequence"/>
</dbReference>
<dbReference type="InterPro" id="IPR036873">
    <property type="entry name" value="Rhodanese-like_dom_sf"/>
</dbReference>
<dbReference type="SMART" id="SM00450">
    <property type="entry name" value="RHOD"/>
    <property type="match status" value="1"/>
</dbReference>
<dbReference type="Gene3D" id="3.90.190.10">
    <property type="entry name" value="Protein tyrosine phosphatase superfamily"/>
    <property type="match status" value="1"/>
</dbReference>
<dbReference type="GO" id="GO:0017017">
    <property type="term" value="F:MAP kinase tyrosine/serine/threonine phosphatase activity"/>
    <property type="evidence" value="ECO:0007669"/>
    <property type="project" value="InterPro"/>
</dbReference>
<dbReference type="PROSITE" id="PS50206">
    <property type="entry name" value="RHODANESE_3"/>
    <property type="match status" value="1"/>
</dbReference>
<proteinExistence type="inferred from homology"/>
<keyword evidence="3" id="KW-0963">Cytoplasm</keyword>
<evidence type="ECO:0000313" key="13">
    <source>
        <dbReference type="EMBL" id="KYO19654.1"/>
    </source>
</evidence>
<feature type="domain" description="Tyrosine specific protein phosphatases" evidence="11">
    <location>
        <begin position="311"/>
        <end position="368"/>
    </location>
</feature>
<accession>A0A151M561</accession>
<feature type="compositionally biased region" description="Low complexity" evidence="9">
    <location>
        <begin position="221"/>
        <end position="232"/>
    </location>
</feature>
<comment type="caution">
    <text evidence="13">The sequence shown here is derived from an EMBL/GenBank/DDBJ whole genome shotgun (WGS) entry which is preliminary data.</text>
</comment>
<dbReference type="AlphaFoldDB" id="A0A151M561"/>
<evidence type="ECO:0000256" key="8">
    <source>
        <dbReference type="ARBA" id="ARBA00051722"/>
    </source>
</evidence>
<dbReference type="InterPro" id="IPR008343">
    <property type="entry name" value="MKP"/>
</dbReference>
<dbReference type="PRINTS" id="PR01764">
    <property type="entry name" value="MAPKPHPHTASE"/>
</dbReference>
<reference evidence="13 14" key="1">
    <citation type="journal article" date="2012" name="Genome Biol.">
        <title>Sequencing three crocodilian genomes to illuminate the evolution of archosaurs and amniotes.</title>
        <authorList>
            <person name="St John J.A."/>
            <person name="Braun E.L."/>
            <person name="Isberg S.R."/>
            <person name="Miles L.G."/>
            <person name="Chong A.Y."/>
            <person name="Gongora J."/>
            <person name="Dalzell P."/>
            <person name="Moran C."/>
            <person name="Bed'hom B."/>
            <person name="Abzhanov A."/>
            <person name="Burgess S.C."/>
            <person name="Cooksey A.M."/>
            <person name="Castoe T.A."/>
            <person name="Crawford N.G."/>
            <person name="Densmore L.D."/>
            <person name="Drew J.C."/>
            <person name="Edwards S.V."/>
            <person name="Faircloth B.C."/>
            <person name="Fujita M.K."/>
            <person name="Greenwold M.J."/>
            <person name="Hoffmann F.G."/>
            <person name="Howard J.M."/>
            <person name="Iguchi T."/>
            <person name="Janes D.E."/>
            <person name="Khan S.Y."/>
            <person name="Kohno S."/>
            <person name="de Koning A.J."/>
            <person name="Lance S.L."/>
            <person name="McCarthy F.M."/>
            <person name="McCormack J.E."/>
            <person name="Merchant M.E."/>
            <person name="Peterson D.G."/>
            <person name="Pollock D.D."/>
            <person name="Pourmand N."/>
            <person name="Raney B.J."/>
            <person name="Roessler K.A."/>
            <person name="Sanford J.R."/>
            <person name="Sawyer R.H."/>
            <person name="Schmidt C.J."/>
            <person name="Triplett E.W."/>
            <person name="Tuberville T.D."/>
            <person name="Venegas-Anaya M."/>
            <person name="Howard J.T."/>
            <person name="Jarvis E.D."/>
            <person name="Guillette L.J.Jr."/>
            <person name="Glenn T.C."/>
            <person name="Green R.E."/>
            <person name="Ray D.A."/>
        </authorList>
    </citation>
    <scope>NUCLEOTIDE SEQUENCE [LARGE SCALE GENOMIC DNA]</scope>
    <source>
        <strain evidence="13">KSC_2009_1</strain>
    </source>
</reference>
<evidence type="ECO:0000256" key="9">
    <source>
        <dbReference type="SAM" id="MobiDB-lite"/>
    </source>
</evidence>
<dbReference type="FunFam" id="3.90.190.10:FF:000011">
    <property type="entry name" value="Dual specificity phosphatase 6"/>
    <property type="match status" value="1"/>
</dbReference>
<feature type="region of interest" description="Disordered" evidence="9">
    <location>
        <begin position="220"/>
        <end position="247"/>
    </location>
</feature>
<sequence>MRLRNPSIDSPTRFRELAVLLPWFGAAHSVPDGKGAPYFAVLSGQSGGLKALAPGAHRVWARPGHGAGVMEEAGLGRSGCWLRAQLVAGARLQVLDLRGRERYEAGHVVQALSVALPGLLLRRLRRGQLPTRALLPRPPGPVLLYDEATATLPTEPEPEPLLVTLLRQLRREGCAAYFLLGGYSKFQAEWPEYCESSQAVPGSGLPAAVGGGVVGLGGLSLGSDGDSGSPSSSGGGDSAGPSPPPPHPVQILPHLYLGGARDAADHEALARLGIRYVLNVTPNLPNLFAEHGGFHYKQIPISDHWSQNLARFFPEAIAFIDEAAAQQCGVLVHCLAGVSRSVTVTVAYLMQRLRLSLNDAYDLVKRKKADASPNFNFLGQLLDFERQLGLAEGGLGPGSPPGPQSPSPAPSPAAFFSDDDPGPSPHNLT</sequence>
<evidence type="ECO:0000259" key="10">
    <source>
        <dbReference type="PROSITE" id="PS50054"/>
    </source>
</evidence>
<feature type="domain" description="Rhodanese" evidence="12">
    <location>
        <begin position="88"/>
        <end position="195"/>
    </location>
</feature>
<comment type="catalytic activity">
    <reaction evidence="7">
        <text>O-phospho-L-threonyl-[protein] + H2O = L-threonyl-[protein] + phosphate</text>
        <dbReference type="Rhea" id="RHEA:47004"/>
        <dbReference type="Rhea" id="RHEA-COMP:11060"/>
        <dbReference type="Rhea" id="RHEA-COMP:11605"/>
        <dbReference type="ChEBI" id="CHEBI:15377"/>
        <dbReference type="ChEBI" id="CHEBI:30013"/>
        <dbReference type="ChEBI" id="CHEBI:43474"/>
        <dbReference type="ChEBI" id="CHEBI:61977"/>
        <dbReference type="EC" id="3.1.3.16"/>
    </reaction>
</comment>
<organism evidence="13 14">
    <name type="scientific">Alligator mississippiensis</name>
    <name type="common">American alligator</name>
    <dbReference type="NCBI Taxonomy" id="8496"/>
    <lineage>
        <taxon>Eukaryota</taxon>
        <taxon>Metazoa</taxon>
        <taxon>Chordata</taxon>
        <taxon>Craniata</taxon>
        <taxon>Vertebrata</taxon>
        <taxon>Euteleostomi</taxon>
        <taxon>Archelosauria</taxon>
        <taxon>Archosauria</taxon>
        <taxon>Crocodylia</taxon>
        <taxon>Alligatoridae</taxon>
        <taxon>Alligatorinae</taxon>
        <taxon>Alligator</taxon>
    </lineage>
</organism>
<gene>
    <name evidence="13" type="ORF">Y1Q_0019572</name>
</gene>
<protein>
    <submittedName>
        <fullName evidence="13">Dual specificity protein phosphatase 9</fullName>
    </submittedName>
</protein>
<keyword evidence="5" id="KW-0904">Protein phosphatase</keyword>
<dbReference type="eggNOG" id="KOG1717">
    <property type="taxonomic scope" value="Eukaryota"/>
</dbReference>
<evidence type="ECO:0000259" key="12">
    <source>
        <dbReference type="PROSITE" id="PS50206"/>
    </source>
</evidence>
<dbReference type="Pfam" id="PF00782">
    <property type="entry name" value="DSPc"/>
    <property type="match status" value="1"/>
</dbReference>
<evidence type="ECO:0000256" key="3">
    <source>
        <dbReference type="ARBA" id="ARBA00022490"/>
    </source>
</evidence>